<comment type="caution">
    <text evidence="5">The sequence shown here is derived from an EMBL/GenBank/DDBJ whole genome shotgun (WGS) entry which is preliminary data.</text>
</comment>
<gene>
    <name evidence="5" type="ORF">V6N12_000746</name>
</gene>
<comment type="similarity">
    <text evidence="3">Belongs to the GRAS family.</text>
</comment>
<evidence type="ECO:0000313" key="5">
    <source>
        <dbReference type="EMBL" id="KAK8511702.1"/>
    </source>
</evidence>
<dbReference type="Pfam" id="PF03514">
    <property type="entry name" value="GRAS"/>
    <property type="match status" value="1"/>
</dbReference>
<proteinExistence type="inferred from homology"/>
<evidence type="ECO:0000256" key="1">
    <source>
        <dbReference type="ARBA" id="ARBA00023015"/>
    </source>
</evidence>
<keyword evidence="6" id="KW-1185">Reference proteome</keyword>
<evidence type="ECO:0000313" key="6">
    <source>
        <dbReference type="Proteomes" id="UP001472677"/>
    </source>
</evidence>
<keyword evidence="4" id="KW-0472">Membrane</keyword>
<keyword evidence="4" id="KW-0812">Transmembrane</keyword>
<evidence type="ECO:0000256" key="3">
    <source>
        <dbReference type="PROSITE-ProRule" id="PRU01191"/>
    </source>
</evidence>
<dbReference type="PROSITE" id="PS50985">
    <property type="entry name" value="GRAS"/>
    <property type="match status" value="1"/>
</dbReference>
<keyword evidence="1" id="KW-0805">Transcription regulation</keyword>
<evidence type="ECO:0000256" key="2">
    <source>
        <dbReference type="ARBA" id="ARBA00023163"/>
    </source>
</evidence>
<reference evidence="5 6" key="1">
    <citation type="journal article" date="2024" name="G3 (Bethesda)">
        <title>Genome assembly of Hibiscus sabdariffa L. provides insights into metabolisms of medicinal natural products.</title>
        <authorList>
            <person name="Kim T."/>
        </authorList>
    </citation>
    <scope>NUCLEOTIDE SEQUENCE [LARGE SCALE GENOMIC DNA]</scope>
    <source>
        <strain evidence="5">TK-2024</strain>
        <tissue evidence="5">Old leaves</tissue>
    </source>
</reference>
<keyword evidence="2" id="KW-0804">Transcription</keyword>
<dbReference type="Proteomes" id="UP001472677">
    <property type="component" value="Unassembled WGS sequence"/>
</dbReference>
<feature type="region of interest" description="SAW" evidence="3">
    <location>
        <begin position="1"/>
        <end position="70"/>
    </location>
</feature>
<evidence type="ECO:0000256" key="4">
    <source>
        <dbReference type="SAM" id="Phobius"/>
    </source>
</evidence>
<name>A0ABR2BYT8_9ROSI</name>
<dbReference type="InterPro" id="IPR005202">
    <property type="entry name" value="TF_GRAS"/>
</dbReference>
<sequence length="110" mass="12415">MLGRLQVPEKIPVWKTLFSSAGLTPMTLSNFAETQADCVVKVRGFHVEKRQPSLVLCWQQRDLISASAWSTGFSFSTIDIAAMVFWFGLVLVRSFAFWVKVVVYLTAIQI</sequence>
<feature type="transmembrane region" description="Helical" evidence="4">
    <location>
        <begin position="80"/>
        <end position="105"/>
    </location>
</feature>
<comment type="caution">
    <text evidence="3">Lacks conserved residue(s) required for the propagation of feature annotation.</text>
</comment>
<protein>
    <submittedName>
        <fullName evidence="5">Uncharacterized protein</fullName>
    </submittedName>
</protein>
<dbReference type="EMBL" id="JBBPBM010000077">
    <property type="protein sequence ID" value="KAK8511702.1"/>
    <property type="molecule type" value="Genomic_DNA"/>
</dbReference>
<keyword evidence="4" id="KW-1133">Transmembrane helix</keyword>
<accession>A0ABR2BYT8</accession>
<organism evidence="5 6">
    <name type="scientific">Hibiscus sabdariffa</name>
    <name type="common">roselle</name>
    <dbReference type="NCBI Taxonomy" id="183260"/>
    <lineage>
        <taxon>Eukaryota</taxon>
        <taxon>Viridiplantae</taxon>
        <taxon>Streptophyta</taxon>
        <taxon>Embryophyta</taxon>
        <taxon>Tracheophyta</taxon>
        <taxon>Spermatophyta</taxon>
        <taxon>Magnoliopsida</taxon>
        <taxon>eudicotyledons</taxon>
        <taxon>Gunneridae</taxon>
        <taxon>Pentapetalae</taxon>
        <taxon>rosids</taxon>
        <taxon>malvids</taxon>
        <taxon>Malvales</taxon>
        <taxon>Malvaceae</taxon>
        <taxon>Malvoideae</taxon>
        <taxon>Hibiscus</taxon>
    </lineage>
</organism>